<evidence type="ECO:0000313" key="2">
    <source>
        <dbReference type="EMBL" id="MDT0452169.1"/>
    </source>
</evidence>
<evidence type="ECO:0000313" key="3">
    <source>
        <dbReference type="Proteomes" id="UP001180531"/>
    </source>
</evidence>
<dbReference type="RefSeq" id="WP_311613655.1">
    <property type="nucleotide sequence ID" value="NZ_JAVRFI010000018.1"/>
</dbReference>
<accession>A0ABU2ST39</accession>
<gene>
    <name evidence="2" type="ORF">RM609_24230</name>
</gene>
<feature type="domain" description="Carrier" evidence="1">
    <location>
        <begin position="8"/>
        <end position="82"/>
    </location>
</feature>
<keyword evidence="3" id="KW-1185">Reference proteome</keyword>
<reference evidence="2" key="1">
    <citation type="submission" date="2024-05" db="EMBL/GenBank/DDBJ databases">
        <title>30 novel species of actinomycetes from the DSMZ collection.</title>
        <authorList>
            <person name="Nouioui I."/>
        </authorList>
    </citation>
    <scope>NUCLEOTIDE SEQUENCE</scope>
    <source>
        <strain evidence="2">DSM 40473</strain>
    </source>
</reference>
<comment type="caution">
    <text evidence="2">The sequence shown here is derived from an EMBL/GenBank/DDBJ whole genome shotgun (WGS) entry which is preliminary data.</text>
</comment>
<dbReference type="Proteomes" id="UP001180531">
    <property type="component" value="Unassembled WGS sequence"/>
</dbReference>
<organism evidence="2 3">
    <name type="scientific">Streptomyces hesseae</name>
    <dbReference type="NCBI Taxonomy" id="3075519"/>
    <lineage>
        <taxon>Bacteria</taxon>
        <taxon>Bacillati</taxon>
        <taxon>Actinomycetota</taxon>
        <taxon>Actinomycetes</taxon>
        <taxon>Kitasatosporales</taxon>
        <taxon>Streptomycetaceae</taxon>
        <taxon>Streptomyces</taxon>
    </lineage>
</organism>
<dbReference type="Pfam" id="PF00550">
    <property type="entry name" value="PP-binding"/>
    <property type="match status" value="1"/>
</dbReference>
<sequence>MTTATATQKIKDRVVSILSEKFGLPEEEILSGAVFEELDIDSLILVELGLILRKEMGVVLQEGELKSTHTIDDAVTVIEAKGPRV</sequence>
<proteinExistence type="predicted"/>
<dbReference type="InterPro" id="IPR036736">
    <property type="entry name" value="ACP-like_sf"/>
</dbReference>
<evidence type="ECO:0000259" key="1">
    <source>
        <dbReference type="PROSITE" id="PS50075"/>
    </source>
</evidence>
<dbReference type="Gene3D" id="1.10.1200.10">
    <property type="entry name" value="ACP-like"/>
    <property type="match status" value="1"/>
</dbReference>
<dbReference type="SUPFAM" id="SSF47336">
    <property type="entry name" value="ACP-like"/>
    <property type="match status" value="1"/>
</dbReference>
<dbReference type="EMBL" id="JAVRFI010000018">
    <property type="protein sequence ID" value="MDT0452169.1"/>
    <property type="molecule type" value="Genomic_DNA"/>
</dbReference>
<dbReference type="InterPro" id="IPR009081">
    <property type="entry name" value="PP-bd_ACP"/>
</dbReference>
<name>A0ABU2ST39_9ACTN</name>
<dbReference type="PROSITE" id="PS50075">
    <property type="entry name" value="CARRIER"/>
    <property type="match status" value="1"/>
</dbReference>
<protein>
    <submittedName>
        <fullName evidence="2">Phosphopantetheine-binding protein</fullName>
    </submittedName>
</protein>